<keyword evidence="2" id="KW-0233">DNA recombination</keyword>
<evidence type="ECO:0000259" key="5">
    <source>
        <dbReference type="PROSITE" id="PS51737"/>
    </source>
</evidence>
<dbReference type="SMART" id="SM00857">
    <property type="entry name" value="Resolvase"/>
    <property type="match status" value="1"/>
</dbReference>
<dbReference type="Gene3D" id="3.90.1750.20">
    <property type="entry name" value="Putative Large Serine Recombinase, Chain B, Domain 2"/>
    <property type="match status" value="1"/>
</dbReference>
<feature type="domain" description="Recombinase" evidence="5">
    <location>
        <begin position="174"/>
        <end position="297"/>
    </location>
</feature>
<dbReference type="InterPro" id="IPR011109">
    <property type="entry name" value="DNA_bind_recombinase_dom"/>
</dbReference>
<evidence type="ECO:0000259" key="4">
    <source>
        <dbReference type="PROSITE" id="PS51736"/>
    </source>
</evidence>
<dbReference type="GO" id="GO:0000150">
    <property type="term" value="F:DNA strand exchange activity"/>
    <property type="evidence" value="ECO:0007669"/>
    <property type="project" value="InterPro"/>
</dbReference>
<dbReference type="PANTHER" id="PTHR30461:SF2">
    <property type="entry name" value="SERINE RECOMBINASE PINE-RELATED"/>
    <property type="match status" value="1"/>
</dbReference>
<dbReference type="InterPro" id="IPR006119">
    <property type="entry name" value="Resolv_N"/>
</dbReference>
<feature type="domain" description="Resolvase/invertase-type recombinase catalytic" evidence="4">
    <location>
        <begin position="2"/>
        <end position="160"/>
    </location>
</feature>
<dbReference type="InterPro" id="IPR038109">
    <property type="entry name" value="DNA_bind_recomb_sf"/>
</dbReference>
<name>A0AAN0VXQ2_9VIBR</name>
<dbReference type="PROSITE" id="PS51736">
    <property type="entry name" value="RECOMBINASES_3"/>
    <property type="match status" value="1"/>
</dbReference>
<dbReference type="InterPro" id="IPR050639">
    <property type="entry name" value="SSR_resolvase"/>
</dbReference>
<evidence type="ECO:0000313" key="7">
    <source>
        <dbReference type="Proteomes" id="UP000030081"/>
    </source>
</evidence>
<gene>
    <name evidence="6" type="ORF">IX92_06395</name>
</gene>
<dbReference type="PANTHER" id="PTHR30461">
    <property type="entry name" value="DNA-INVERTASE FROM LAMBDOID PROPHAGE"/>
    <property type="match status" value="1"/>
</dbReference>
<evidence type="ECO:0000313" key="6">
    <source>
        <dbReference type="EMBL" id="AIW18696.1"/>
    </source>
</evidence>
<keyword evidence="1" id="KW-0238">DNA-binding</keyword>
<dbReference type="GO" id="GO:0003677">
    <property type="term" value="F:DNA binding"/>
    <property type="evidence" value="ECO:0007669"/>
    <property type="project" value="UniProtKB-KW"/>
</dbReference>
<organism evidence="6 7">
    <name type="scientific">Vibrio coralliilyticus</name>
    <dbReference type="NCBI Taxonomy" id="190893"/>
    <lineage>
        <taxon>Bacteria</taxon>
        <taxon>Pseudomonadati</taxon>
        <taxon>Pseudomonadota</taxon>
        <taxon>Gammaproteobacteria</taxon>
        <taxon>Vibrionales</taxon>
        <taxon>Vibrionaceae</taxon>
        <taxon>Vibrio</taxon>
    </lineage>
</organism>
<accession>A0AAN0VXQ2</accession>
<reference evidence="6 7" key="1">
    <citation type="submission" date="2014-10" db="EMBL/GenBank/DDBJ databases">
        <title>The Complete Genome Sequence for the Shellfish Pathogen Vibrio coralliilyticus RE98 Isolated from a Shellfish Hatchery.</title>
        <authorList>
            <person name="Richards G.P."/>
            <person name="Bono J.L."/>
            <person name="Watson M.A."/>
            <person name="Needleman D.S."/>
        </authorList>
    </citation>
    <scope>NUCLEOTIDE SEQUENCE [LARGE SCALE GENOMIC DNA]</scope>
    <source>
        <strain evidence="6 7">RE98</strain>
    </source>
</reference>
<evidence type="ECO:0000256" key="1">
    <source>
        <dbReference type="ARBA" id="ARBA00023125"/>
    </source>
</evidence>
<protein>
    <recommendedName>
        <fullName evidence="8">Recombinase family protein</fullName>
    </recommendedName>
</protein>
<dbReference type="KEGG" id="vcy:IX92_06395"/>
<dbReference type="Pfam" id="PF00239">
    <property type="entry name" value="Resolvase"/>
    <property type="match status" value="1"/>
</dbReference>
<proteinExistence type="predicted"/>
<keyword evidence="7" id="KW-1185">Reference proteome</keyword>
<dbReference type="PROSITE" id="PS51737">
    <property type="entry name" value="RECOMBINASE_DNA_BIND"/>
    <property type="match status" value="1"/>
</dbReference>
<feature type="coiled-coil region" evidence="3">
    <location>
        <begin position="386"/>
        <end position="444"/>
    </location>
</feature>
<evidence type="ECO:0008006" key="8">
    <source>
        <dbReference type="Google" id="ProtNLM"/>
    </source>
</evidence>
<dbReference type="EMBL" id="CP009617">
    <property type="protein sequence ID" value="AIW18696.1"/>
    <property type="molecule type" value="Genomic_DNA"/>
</dbReference>
<dbReference type="RefSeq" id="WP_043007832.1">
    <property type="nucleotide sequence ID" value="NZ_CP009617.1"/>
</dbReference>
<evidence type="ECO:0000256" key="2">
    <source>
        <dbReference type="ARBA" id="ARBA00023172"/>
    </source>
</evidence>
<dbReference type="Gene3D" id="3.40.50.1390">
    <property type="entry name" value="Resolvase, N-terminal catalytic domain"/>
    <property type="match status" value="1"/>
</dbReference>
<dbReference type="InterPro" id="IPR036162">
    <property type="entry name" value="Resolvase-like_N_sf"/>
</dbReference>
<sequence length="532" mass="60302">MRLYSYIRFSTEKQKDGDSLSRQTEAAKRYAEQHDYDYQDSSFKDLGVSGWSKKERNGLESMLTAVERGSVAKGDMIFIENVDRLTRKGFQDANDLICQIVRMGVHMRFESEGITFTNEKDLNASMNVIRVSIAAEQANQESEKKSERIRASKATRFKEALKAGKRVSNGGYPTWLNVSKDTEPTFKPYAKETIQTIAKMYLNGRSIGDISKHLNNPENGDYWRQGEWNVGKVSRLLDQPALYGVHKSRTWKADGTRFESYARHNQDGVEIQGAYPVVISKTDYDLIQAKREHNKTNLPYMRGTNESTRSRGKLIFPESTCMFCGGNMRYKSSQDRAKSEFICANKKGAGVCDSASMNYMLAEQMLLGLVFQENNLAPLFSDDQPNQELKNKIEALEIERATTLEAIESKKAQGKRYGALQDEVGDIEDEIQALKKELQALETGSVSVYEEMRTWSSVWDADAEERNKVRIFLESIVEAIEITSIKRSTKTMAVQININGNQRRLIATSSGNKKQGKHTINYIKGLFEGVEV</sequence>
<dbReference type="AlphaFoldDB" id="A0AAN0VXQ2"/>
<dbReference type="CDD" id="cd00338">
    <property type="entry name" value="Ser_Recombinase"/>
    <property type="match status" value="1"/>
</dbReference>
<dbReference type="Proteomes" id="UP000030081">
    <property type="component" value="Chromosome 1"/>
</dbReference>
<dbReference type="SUPFAM" id="SSF53041">
    <property type="entry name" value="Resolvase-like"/>
    <property type="match status" value="1"/>
</dbReference>
<dbReference type="Pfam" id="PF07508">
    <property type="entry name" value="Recombinase"/>
    <property type="match status" value="1"/>
</dbReference>
<evidence type="ECO:0000256" key="3">
    <source>
        <dbReference type="SAM" id="Coils"/>
    </source>
</evidence>
<keyword evidence="3" id="KW-0175">Coiled coil</keyword>